<evidence type="ECO:0008006" key="5">
    <source>
        <dbReference type="Google" id="ProtNLM"/>
    </source>
</evidence>
<proteinExistence type="predicted"/>
<sequence>MTLQEIPSDLEALALRRFDELVQRGEILYERPRTSIAWAQGFQFNFDVTPALSKKPILPPDDPGRSKPIGPFVDPPDEWIIVRIGQSHKLILNKYCVYRPMLILHTTLFAPQTDGLDISDLTAAWAILRQIETPQMIIYNCGVEAGSSQGHKHIQIFPRRDSQEFQMFPSKATSTEGKPFRFTETLPDVETRISGVPFMHFVVRLPVNASSRQVYDQYERLLGMTKHALKAADAGTDYNLVLVSEWMAMIPRRRKGWGSFIANAANMVGSMWLRSEEQRDEMLEHPLLDMLAELGIPLRDG</sequence>
<dbReference type="InterPro" id="IPR043171">
    <property type="entry name" value="Ap4A_phos1/2-like"/>
</dbReference>
<keyword evidence="4" id="KW-1185">Reference proteome</keyword>
<accession>A0A8H3G924</accession>
<dbReference type="AlphaFoldDB" id="A0A8H3G924"/>
<protein>
    <recommendedName>
        <fullName evidence="5">ATP adenylyltransferase</fullName>
    </recommendedName>
</protein>
<name>A0A8H3G924_9LECA</name>
<dbReference type="Pfam" id="PF09830">
    <property type="entry name" value="ATP_transf"/>
    <property type="match status" value="1"/>
</dbReference>
<dbReference type="Gene3D" id="3.30.428.70">
    <property type="match status" value="1"/>
</dbReference>
<dbReference type="Pfam" id="PF19327">
    <property type="entry name" value="Ap4A_phos_N"/>
    <property type="match status" value="1"/>
</dbReference>
<dbReference type="Proteomes" id="UP000664534">
    <property type="component" value="Unassembled WGS sequence"/>
</dbReference>
<dbReference type="InterPro" id="IPR019200">
    <property type="entry name" value="ATP_adenylylTrfase_C"/>
</dbReference>
<reference evidence="3" key="1">
    <citation type="submission" date="2021-03" db="EMBL/GenBank/DDBJ databases">
        <authorList>
            <person name="Tagirdzhanova G."/>
        </authorList>
    </citation>
    <scope>NUCLEOTIDE SEQUENCE</scope>
</reference>
<comment type="caution">
    <text evidence="3">The sequence shown here is derived from an EMBL/GenBank/DDBJ whole genome shotgun (WGS) entry which is preliminary data.</text>
</comment>
<organism evidence="3 4">
    <name type="scientific">Imshaugia aleurites</name>
    <dbReference type="NCBI Taxonomy" id="172621"/>
    <lineage>
        <taxon>Eukaryota</taxon>
        <taxon>Fungi</taxon>
        <taxon>Dikarya</taxon>
        <taxon>Ascomycota</taxon>
        <taxon>Pezizomycotina</taxon>
        <taxon>Lecanoromycetes</taxon>
        <taxon>OSLEUM clade</taxon>
        <taxon>Lecanoromycetidae</taxon>
        <taxon>Lecanorales</taxon>
        <taxon>Lecanorineae</taxon>
        <taxon>Parmeliaceae</taxon>
        <taxon>Imshaugia</taxon>
    </lineage>
</organism>
<dbReference type="InterPro" id="IPR036265">
    <property type="entry name" value="HIT-like_sf"/>
</dbReference>
<dbReference type="InterPro" id="IPR009163">
    <property type="entry name" value="Ap4A_phos1/2"/>
</dbReference>
<dbReference type="GO" id="GO:0003877">
    <property type="term" value="F:ATP:ADP adenylyltransferase activity"/>
    <property type="evidence" value="ECO:0007669"/>
    <property type="project" value="InterPro"/>
</dbReference>
<evidence type="ECO:0000259" key="2">
    <source>
        <dbReference type="Pfam" id="PF19327"/>
    </source>
</evidence>
<dbReference type="PANTHER" id="PTHR38420:SF1">
    <property type="entry name" value="PUTATIVE (AFU_ORTHOLOGUE AFUA_5G14690)-RELATED"/>
    <property type="match status" value="1"/>
</dbReference>
<dbReference type="GO" id="GO:0005524">
    <property type="term" value="F:ATP binding"/>
    <property type="evidence" value="ECO:0007669"/>
    <property type="project" value="InterPro"/>
</dbReference>
<dbReference type="SUPFAM" id="SSF54197">
    <property type="entry name" value="HIT-like"/>
    <property type="match status" value="1"/>
</dbReference>
<feature type="domain" description="Ap4A phosphorylase 1/2 N-terminal" evidence="2">
    <location>
        <begin position="65"/>
        <end position="169"/>
    </location>
</feature>
<dbReference type="PANTHER" id="PTHR38420">
    <property type="entry name" value="AP-4-A PHOSPHORYLASE II"/>
    <property type="match status" value="1"/>
</dbReference>
<dbReference type="EMBL" id="CAJPDT010000096">
    <property type="protein sequence ID" value="CAF9937049.1"/>
    <property type="molecule type" value="Genomic_DNA"/>
</dbReference>
<gene>
    <name evidence="3" type="ORF">IMSHALPRED_011000</name>
</gene>
<evidence type="ECO:0000313" key="4">
    <source>
        <dbReference type="Proteomes" id="UP000664534"/>
    </source>
</evidence>
<dbReference type="OrthoDB" id="10267950at2759"/>
<dbReference type="InterPro" id="IPR045759">
    <property type="entry name" value="Ap4A_phos1/2_N"/>
</dbReference>
<evidence type="ECO:0000313" key="3">
    <source>
        <dbReference type="EMBL" id="CAF9937049.1"/>
    </source>
</evidence>
<dbReference type="GO" id="GO:0009117">
    <property type="term" value="P:nucleotide metabolic process"/>
    <property type="evidence" value="ECO:0007669"/>
    <property type="project" value="InterPro"/>
</dbReference>
<evidence type="ECO:0000259" key="1">
    <source>
        <dbReference type="Pfam" id="PF09830"/>
    </source>
</evidence>
<feature type="domain" description="ATP adenylyltransferase C-terminal" evidence="1">
    <location>
        <begin position="195"/>
        <end position="297"/>
    </location>
</feature>